<keyword evidence="5" id="KW-1133">Transmembrane helix</keyword>
<dbReference type="Proteomes" id="UP001138921">
    <property type="component" value="Unassembled WGS sequence"/>
</dbReference>
<dbReference type="SUPFAM" id="SSF53850">
    <property type="entry name" value="Periplasmic binding protein-like II"/>
    <property type="match status" value="1"/>
</dbReference>
<dbReference type="RefSeq" id="WP_214388579.1">
    <property type="nucleotide sequence ID" value="NZ_JAFLWW010000003.1"/>
</dbReference>
<dbReference type="InterPro" id="IPR000847">
    <property type="entry name" value="LysR_HTH_N"/>
</dbReference>
<dbReference type="GO" id="GO:0005829">
    <property type="term" value="C:cytosol"/>
    <property type="evidence" value="ECO:0007669"/>
    <property type="project" value="TreeGrafter"/>
</dbReference>
<feature type="transmembrane region" description="Helical" evidence="5">
    <location>
        <begin position="95"/>
        <end position="118"/>
    </location>
</feature>
<name>A0A9X1AA40_9HYPH</name>
<keyword evidence="3" id="KW-0238">DNA-binding</keyword>
<dbReference type="GO" id="GO:0003700">
    <property type="term" value="F:DNA-binding transcription factor activity"/>
    <property type="evidence" value="ECO:0007669"/>
    <property type="project" value="InterPro"/>
</dbReference>
<proteinExistence type="inferred from homology"/>
<evidence type="ECO:0000313" key="8">
    <source>
        <dbReference type="Proteomes" id="UP001138921"/>
    </source>
</evidence>
<keyword evidence="8" id="KW-1185">Reference proteome</keyword>
<accession>A0A9X1AA40</accession>
<comment type="similarity">
    <text evidence="1">Belongs to the LysR transcriptional regulatory family.</text>
</comment>
<keyword evidence="4" id="KW-0804">Transcription</keyword>
<keyword evidence="5" id="KW-0812">Transmembrane</keyword>
<dbReference type="GO" id="GO:0003677">
    <property type="term" value="F:DNA binding"/>
    <property type="evidence" value="ECO:0007669"/>
    <property type="project" value="UniProtKB-KW"/>
</dbReference>
<dbReference type="InterPro" id="IPR005119">
    <property type="entry name" value="LysR_subst-bd"/>
</dbReference>
<comment type="caution">
    <text evidence="7">The sequence shown here is derived from an EMBL/GenBank/DDBJ whole genome shotgun (WGS) entry which is preliminary data.</text>
</comment>
<protein>
    <submittedName>
        <fullName evidence="7">LysR family transcriptional regulator</fullName>
    </submittedName>
</protein>
<dbReference type="InterPro" id="IPR036388">
    <property type="entry name" value="WH-like_DNA-bd_sf"/>
</dbReference>
<keyword evidence="2" id="KW-0805">Transcription regulation</keyword>
<dbReference type="Pfam" id="PF00126">
    <property type="entry name" value="HTH_1"/>
    <property type="match status" value="1"/>
</dbReference>
<evidence type="ECO:0000256" key="5">
    <source>
        <dbReference type="SAM" id="Phobius"/>
    </source>
</evidence>
<dbReference type="InterPro" id="IPR050950">
    <property type="entry name" value="HTH-type_LysR_regulators"/>
</dbReference>
<dbReference type="PANTHER" id="PTHR30419:SF8">
    <property type="entry name" value="NITROGEN ASSIMILATION TRANSCRIPTIONAL ACTIVATOR-RELATED"/>
    <property type="match status" value="1"/>
</dbReference>
<gene>
    <name evidence="7" type="ORF">J1C56_10080</name>
</gene>
<dbReference type="InterPro" id="IPR036390">
    <property type="entry name" value="WH_DNA-bd_sf"/>
</dbReference>
<dbReference type="Pfam" id="PF03466">
    <property type="entry name" value="LysR_substrate"/>
    <property type="match status" value="1"/>
</dbReference>
<dbReference type="AlphaFoldDB" id="A0A9X1AA40"/>
<dbReference type="PRINTS" id="PR00039">
    <property type="entry name" value="HTHLYSR"/>
</dbReference>
<dbReference type="FunFam" id="1.10.10.10:FF:000001">
    <property type="entry name" value="LysR family transcriptional regulator"/>
    <property type="match status" value="1"/>
</dbReference>
<keyword evidence="5" id="KW-0472">Membrane</keyword>
<dbReference type="CDD" id="cd08440">
    <property type="entry name" value="PBP2_LTTR_like_4"/>
    <property type="match status" value="1"/>
</dbReference>
<evidence type="ECO:0000256" key="4">
    <source>
        <dbReference type="ARBA" id="ARBA00023163"/>
    </source>
</evidence>
<evidence type="ECO:0000256" key="3">
    <source>
        <dbReference type="ARBA" id="ARBA00023125"/>
    </source>
</evidence>
<dbReference type="Gene3D" id="1.10.10.10">
    <property type="entry name" value="Winged helix-like DNA-binding domain superfamily/Winged helix DNA-binding domain"/>
    <property type="match status" value="1"/>
</dbReference>
<sequence>MNITLRQLKAFIAVAEFGQFNLAARSLHLTQSAVSIVIRDLETEIGVRLFDRHTRMVSLTLVGQEFLPQARKILKDLDLAVGDMRDNASLKRGQVTIAAAIVLAATIVPPIIAAFVSMHPEILVSIRDMPEEAISPALKRNEVDIAIGTLSEDDPEITATPLMRDKLMLVCREDHRFARQKSVRWAELKDETLITLAAANPLRSIVEHNLIRVVPNFQPKYEVRFSTTAISMISAGMGVAVLPENSSQLASAVRVTTVDLVDPTVMRNVSLLQRRHHSLSPAAEHLKAAFVVAMQTENAGASTVGST</sequence>
<dbReference type="PROSITE" id="PS50931">
    <property type="entry name" value="HTH_LYSR"/>
    <property type="match status" value="1"/>
</dbReference>
<feature type="domain" description="HTH lysR-type" evidence="6">
    <location>
        <begin position="3"/>
        <end position="60"/>
    </location>
</feature>
<dbReference type="SUPFAM" id="SSF46785">
    <property type="entry name" value="Winged helix' DNA-binding domain"/>
    <property type="match status" value="1"/>
</dbReference>
<evidence type="ECO:0000256" key="1">
    <source>
        <dbReference type="ARBA" id="ARBA00009437"/>
    </source>
</evidence>
<reference evidence="7" key="2">
    <citation type="submission" date="2021-03" db="EMBL/GenBank/DDBJ databases">
        <authorList>
            <person name="Artuso I."/>
            <person name="Turrini P."/>
            <person name="Pirolo M."/>
            <person name="Lugli G.A."/>
            <person name="Ventura M."/>
            <person name="Visca P."/>
        </authorList>
    </citation>
    <scope>NUCLEOTIDE SEQUENCE</scope>
    <source>
        <strain evidence="7">LMG 26462</strain>
    </source>
</reference>
<evidence type="ECO:0000256" key="2">
    <source>
        <dbReference type="ARBA" id="ARBA00023015"/>
    </source>
</evidence>
<dbReference type="EMBL" id="JAFLWW010000003">
    <property type="protein sequence ID" value="MBT1155938.1"/>
    <property type="molecule type" value="Genomic_DNA"/>
</dbReference>
<evidence type="ECO:0000259" key="6">
    <source>
        <dbReference type="PROSITE" id="PS50931"/>
    </source>
</evidence>
<evidence type="ECO:0000313" key="7">
    <source>
        <dbReference type="EMBL" id="MBT1155938.1"/>
    </source>
</evidence>
<dbReference type="PANTHER" id="PTHR30419">
    <property type="entry name" value="HTH-TYPE TRANSCRIPTIONAL REGULATOR YBHD"/>
    <property type="match status" value="1"/>
</dbReference>
<dbReference type="Gene3D" id="3.40.190.290">
    <property type="match status" value="1"/>
</dbReference>
<reference evidence="7" key="1">
    <citation type="journal article" date="2021" name="Microorganisms">
        <title>Phylogenomic Reconstruction and Metabolic Potential of the Genus Aminobacter.</title>
        <authorList>
            <person name="Artuso I."/>
            <person name="Turrini P."/>
            <person name="Pirolo M."/>
            <person name="Lugli G.A."/>
            <person name="Ventura M."/>
            <person name="Visca P."/>
        </authorList>
    </citation>
    <scope>NUCLEOTIDE SEQUENCE</scope>
    <source>
        <strain evidence="7">LMG 26462</strain>
    </source>
</reference>
<organism evidence="7 8">
    <name type="scientific">Aminobacter anthyllidis</name>
    <dbReference type="NCBI Taxonomy" id="1035067"/>
    <lineage>
        <taxon>Bacteria</taxon>
        <taxon>Pseudomonadati</taxon>
        <taxon>Pseudomonadota</taxon>
        <taxon>Alphaproteobacteria</taxon>
        <taxon>Hyphomicrobiales</taxon>
        <taxon>Phyllobacteriaceae</taxon>
        <taxon>Aminobacter</taxon>
    </lineage>
</organism>